<proteinExistence type="inferred from homology"/>
<dbReference type="Gene3D" id="3.40.640.10">
    <property type="entry name" value="Type I PLP-dependent aspartate aminotransferase-like (Major domain)"/>
    <property type="match status" value="1"/>
</dbReference>
<protein>
    <submittedName>
        <fullName evidence="6">O-acetylhomoserine (Thiol)-lyase</fullName>
    </submittedName>
</protein>
<comment type="cofactor">
    <cofactor evidence="1">
        <name>pyridoxal 5'-phosphate</name>
        <dbReference type="ChEBI" id="CHEBI:597326"/>
    </cofactor>
</comment>
<evidence type="ECO:0000313" key="7">
    <source>
        <dbReference type="Proteomes" id="UP000199199"/>
    </source>
</evidence>
<dbReference type="PANTHER" id="PTHR43797:SF2">
    <property type="entry name" value="HOMOCYSTEINE_CYSTEINE SYNTHASE"/>
    <property type="match status" value="1"/>
</dbReference>
<comment type="similarity">
    <text evidence="2">Belongs to the trans-sulfuration enzymes family.</text>
</comment>
<dbReference type="GO" id="GO:0003961">
    <property type="term" value="F:O-acetylhomoserine aminocarboxypropyltransferase activity"/>
    <property type="evidence" value="ECO:0007669"/>
    <property type="project" value="TreeGrafter"/>
</dbReference>
<dbReference type="GO" id="GO:0019346">
    <property type="term" value="P:transsulfuration"/>
    <property type="evidence" value="ECO:0007669"/>
    <property type="project" value="InterPro"/>
</dbReference>
<dbReference type="PIRSF" id="PIRSF001434">
    <property type="entry name" value="CGS"/>
    <property type="match status" value="1"/>
</dbReference>
<evidence type="ECO:0000256" key="3">
    <source>
        <dbReference type="ARBA" id="ARBA00022679"/>
    </source>
</evidence>
<dbReference type="GO" id="GO:0016829">
    <property type="term" value="F:lyase activity"/>
    <property type="evidence" value="ECO:0007669"/>
    <property type="project" value="UniProtKB-KW"/>
</dbReference>
<sequence length="457" mass="48987">MQNMSDDTSDGIDDPERCRFGTRSVHAGQSPDPETGAMAPPLYQTTSYVFDDADSAADLYALESEGHIYSRISNPTVQTLERRLASLEGAPGAVATASGMAALDSAVLVLAEAGDNVVLSTDTYGGTTAYFSKTAARRDIETRLVPTLEPEAYEEAIDDDTAFVHVETIGNPSLVTPDFDRLSTIAHDHGVPLVVDNTFATPHLCRPLEHGADVVWESTTKWLHGSGTTVGGILVDGGQFPWGEHGYDEISGQNHAYHDVDFSRDFPDAPLAAAVRFRSTRSLGNQQSPFDAWQTLQGLESLPLRMDKHCENATIVAEYLADHDDVAWVTYPGLESHPTHDNASNYLSDFGGMIAFGLEGGFAAGKRFCEEVEVAQFLANIGDAKTLVIHPASTTHGQLSPEEQKDAGVTPDLVRLSVGIEDPADILADIDAAIETASAAADESRAGTAERSPEERP</sequence>
<keyword evidence="7" id="KW-1185">Reference proteome</keyword>
<keyword evidence="4" id="KW-0663">Pyridoxal phosphate</keyword>
<organism evidence="6 7">
    <name type="scientific">Halostagnicola kamekurae</name>
    <dbReference type="NCBI Taxonomy" id="619731"/>
    <lineage>
        <taxon>Archaea</taxon>
        <taxon>Methanobacteriati</taxon>
        <taxon>Methanobacteriota</taxon>
        <taxon>Stenosarchaea group</taxon>
        <taxon>Halobacteria</taxon>
        <taxon>Halobacteriales</taxon>
        <taxon>Natrialbaceae</taxon>
        <taxon>Halostagnicola</taxon>
    </lineage>
</organism>
<reference evidence="7" key="1">
    <citation type="submission" date="2016-10" db="EMBL/GenBank/DDBJ databases">
        <authorList>
            <person name="Varghese N."/>
            <person name="Submissions S."/>
        </authorList>
    </citation>
    <scope>NUCLEOTIDE SEQUENCE [LARGE SCALE GENOMIC DNA]</scope>
    <source>
        <strain evidence="7">DSM 22427</strain>
    </source>
</reference>
<dbReference type="GO" id="GO:0030170">
    <property type="term" value="F:pyridoxal phosphate binding"/>
    <property type="evidence" value="ECO:0007669"/>
    <property type="project" value="InterPro"/>
</dbReference>
<dbReference type="PANTHER" id="PTHR43797">
    <property type="entry name" value="HOMOCYSTEINE/CYSTEINE SYNTHASE"/>
    <property type="match status" value="1"/>
</dbReference>
<dbReference type="CDD" id="cd00614">
    <property type="entry name" value="CGS_like"/>
    <property type="match status" value="1"/>
</dbReference>
<gene>
    <name evidence="6" type="ORF">SAMN04488556_0196</name>
</gene>
<dbReference type="InterPro" id="IPR000277">
    <property type="entry name" value="Cys/Met-Metab_PyrdxlP-dep_enz"/>
</dbReference>
<dbReference type="InterPro" id="IPR015422">
    <property type="entry name" value="PyrdxlP-dep_Trfase_small"/>
</dbReference>
<evidence type="ECO:0000256" key="2">
    <source>
        <dbReference type="ARBA" id="ARBA00009077"/>
    </source>
</evidence>
<feature type="region of interest" description="Disordered" evidence="5">
    <location>
        <begin position="438"/>
        <end position="457"/>
    </location>
</feature>
<dbReference type="InterPro" id="IPR006235">
    <property type="entry name" value="OAc-hSer/O-AcSer_sulfhydrylase"/>
</dbReference>
<dbReference type="Pfam" id="PF01053">
    <property type="entry name" value="Cys_Met_Meta_PP"/>
    <property type="match status" value="1"/>
</dbReference>
<evidence type="ECO:0000256" key="4">
    <source>
        <dbReference type="ARBA" id="ARBA00022898"/>
    </source>
</evidence>
<feature type="region of interest" description="Disordered" evidence="5">
    <location>
        <begin position="1"/>
        <end position="39"/>
    </location>
</feature>
<dbReference type="EMBL" id="FOZS01000001">
    <property type="protein sequence ID" value="SFS32869.1"/>
    <property type="molecule type" value="Genomic_DNA"/>
</dbReference>
<evidence type="ECO:0000313" key="6">
    <source>
        <dbReference type="EMBL" id="SFS32869.1"/>
    </source>
</evidence>
<accession>A0A1I6NYB4</accession>
<dbReference type="NCBIfam" id="TIGR01326">
    <property type="entry name" value="OAH_OAS_sulfhy"/>
    <property type="match status" value="1"/>
</dbReference>
<dbReference type="AlphaFoldDB" id="A0A1I6NYB4"/>
<evidence type="ECO:0000256" key="1">
    <source>
        <dbReference type="ARBA" id="ARBA00001933"/>
    </source>
</evidence>
<dbReference type="GO" id="GO:0006535">
    <property type="term" value="P:cysteine biosynthetic process from serine"/>
    <property type="evidence" value="ECO:0007669"/>
    <property type="project" value="TreeGrafter"/>
</dbReference>
<name>A0A1I6NYB4_9EURY</name>
<keyword evidence="6" id="KW-0456">Lyase</keyword>
<keyword evidence="3" id="KW-0808">Transferase</keyword>
<evidence type="ECO:0000256" key="5">
    <source>
        <dbReference type="SAM" id="MobiDB-lite"/>
    </source>
</evidence>
<dbReference type="GO" id="GO:0004124">
    <property type="term" value="F:cysteine synthase activity"/>
    <property type="evidence" value="ECO:0007669"/>
    <property type="project" value="TreeGrafter"/>
</dbReference>
<dbReference type="GO" id="GO:0071269">
    <property type="term" value="P:L-homocysteine biosynthetic process"/>
    <property type="evidence" value="ECO:0007669"/>
    <property type="project" value="TreeGrafter"/>
</dbReference>
<dbReference type="InterPro" id="IPR015421">
    <property type="entry name" value="PyrdxlP-dep_Trfase_major"/>
</dbReference>
<dbReference type="SUPFAM" id="SSF53383">
    <property type="entry name" value="PLP-dependent transferases"/>
    <property type="match status" value="1"/>
</dbReference>
<dbReference type="InterPro" id="IPR015424">
    <property type="entry name" value="PyrdxlP-dep_Trfase"/>
</dbReference>
<dbReference type="Gene3D" id="3.90.1150.10">
    <property type="entry name" value="Aspartate Aminotransferase, domain 1"/>
    <property type="match status" value="1"/>
</dbReference>
<dbReference type="FunFam" id="3.40.640.10:FF:000035">
    <property type="entry name" value="O-succinylhomoserine sulfhydrylase"/>
    <property type="match status" value="1"/>
</dbReference>
<dbReference type="Proteomes" id="UP000199199">
    <property type="component" value="Unassembled WGS sequence"/>
</dbReference>
<dbReference type="GO" id="GO:0005737">
    <property type="term" value="C:cytoplasm"/>
    <property type="evidence" value="ECO:0007669"/>
    <property type="project" value="TreeGrafter"/>
</dbReference>